<feature type="transmembrane region" description="Helical" evidence="12">
    <location>
        <begin position="899"/>
        <end position="929"/>
    </location>
</feature>
<dbReference type="SUPFAM" id="SSF81324">
    <property type="entry name" value="Voltage-gated potassium channels"/>
    <property type="match status" value="1"/>
</dbReference>
<dbReference type="AlphaFoldDB" id="A0A0G4GHG1"/>
<dbReference type="OrthoDB" id="432407at2759"/>
<dbReference type="Gene3D" id="1.25.40.20">
    <property type="entry name" value="Ankyrin repeat-containing domain"/>
    <property type="match status" value="2"/>
</dbReference>
<feature type="transmembrane region" description="Helical" evidence="12">
    <location>
        <begin position="695"/>
        <end position="715"/>
    </location>
</feature>
<keyword evidence="10 12" id="KW-0472">Membrane</keyword>
<feature type="transmembrane region" description="Helical" evidence="12">
    <location>
        <begin position="800"/>
        <end position="826"/>
    </location>
</feature>
<dbReference type="GO" id="GO:0005886">
    <property type="term" value="C:plasma membrane"/>
    <property type="evidence" value="ECO:0007669"/>
    <property type="project" value="UniProtKB-SubCell"/>
</dbReference>
<dbReference type="InterPro" id="IPR024862">
    <property type="entry name" value="TRPV"/>
</dbReference>
<dbReference type="Pfam" id="PF00023">
    <property type="entry name" value="Ank"/>
    <property type="match status" value="1"/>
</dbReference>
<keyword evidence="8 12" id="KW-1133">Transmembrane helix</keyword>
<feature type="transmembrane region" description="Helical" evidence="12">
    <location>
        <begin position="670"/>
        <end position="689"/>
    </location>
</feature>
<feature type="transmembrane region" description="Helical" evidence="12">
    <location>
        <begin position="735"/>
        <end position="754"/>
    </location>
</feature>
<dbReference type="SUPFAM" id="SSF48403">
    <property type="entry name" value="Ankyrin repeat"/>
    <property type="match status" value="1"/>
</dbReference>
<comment type="subcellular location">
    <subcellularLocation>
        <location evidence="1">Cell membrane</location>
        <topology evidence="1">Multi-pass membrane protein</topology>
    </subcellularLocation>
</comment>
<evidence type="ECO:0000256" key="2">
    <source>
        <dbReference type="ARBA" id="ARBA00022448"/>
    </source>
</evidence>
<evidence type="ECO:0000256" key="1">
    <source>
        <dbReference type="ARBA" id="ARBA00004651"/>
    </source>
</evidence>
<keyword evidence="5 12" id="KW-0812">Transmembrane</keyword>
<keyword evidence="6" id="KW-0677">Repeat</keyword>
<dbReference type="Proteomes" id="UP000041254">
    <property type="component" value="Unassembled WGS sequence"/>
</dbReference>
<dbReference type="STRING" id="1169540.A0A0G4GHG1"/>
<evidence type="ECO:0000256" key="5">
    <source>
        <dbReference type="ARBA" id="ARBA00022692"/>
    </source>
</evidence>
<dbReference type="VEuPathDB" id="CryptoDB:Vbra_10002"/>
<dbReference type="PRINTS" id="PR01097">
    <property type="entry name" value="TRNSRECEPTRP"/>
</dbReference>
<keyword evidence="15" id="KW-1185">Reference proteome</keyword>
<organism evidence="14 15">
    <name type="scientific">Vitrella brassicaformis (strain CCMP3155)</name>
    <dbReference type="NCBI Taxonomy" id="1169540"/>
    <lineage>
        <taxon>Eukaryota</taxon>
        <taxon>Sar</taxon>
        <taxon>Alveolata</taxon>
        <taxon>Colpodellida</taxon>
        <taxon>Vitrellaceae</taxon>
        <taxon>Vitrella</taxon>
    </lineage>
</organism>
<protein>
    <recommendedName>
        <fullName evidence="13">Ion transport domain-containing protein</fullName>
    </recommendedName>
</protein>
<feature type="transmembrane region" description="Helical" evidence="12">
    <location>
        <begin position="597"/>
        <end position="616"/>
    </location>
</feature>
<dbReference type="InterPro" id="IPR002153">
    <property type="entry name" value="TRPC_channel"/>
</dbReference>
<dbReference type="PANTHER" id="PTHR10582:SF2">
    <property type="entry name" value="INACTIVE"/>
    <property type="match status" value="1"/>
</dbReference>
<dbReference type="PhylomeDB" id="A0A0G4GHG1"/>
<evidence type="ECO:0000256" key="11">
    <source>
        <dbReference type="ARBA" id="ARBA00023303"/>
    </source>
</evidence>
<keyword evidence="3" id="KW-1003">Cell membrane</keyword>
<evidence type="ECO:0000256" key="6">
    <source>
        <dbReference type="ARBA" id="ARBA00022737"/>
    </source>
</evidence>
<evidence type="ECO:0000313" key="15">
    <source>
        <dbReference type="Proteomes" id="UP000041254"/>
    </source>
</evidence>
<evidence type="ECO:0000256" key="4">
    <source>
        <dbReference type="ARBA" id="ARBA00022568"/>
    </source>
</evidence>
<evidence type="ECO:0000256" key="12">
    <source>
        <dbReference type="SAM" id="Phobius"/>
    </source>
</evidence>
<dbReference type="Gene3D" id="1.10.287.70">
    <property type="match status" value="1"/>
</dbReference>
<evidence type="ECO:0000256" key="9">
    <source>
        <dbReference type="ARBA" id="ARBA00023065"/>
    </source>
</evidence>
<evidence type="ECO:0000256" key="8">
    <source>
        <dbReference type="ARBA" id="ARBA00022989"/>
    </source>
</evidence>
<proteinExistence type="predicted"/>
<dbReference type="SMART" id="SM00248">
    <property type="entry name" value="ANK"/>
    <property type="match status" value="8"/>
</dbReference>
<feature type="transmembrane region" description="Helical" evidence="12">
    <location>
        <begin position="967"/>
        <end position="986"/>
    </location>
</feature>
<evidence type="ECO:0000259" key="13">
    <source>
        <dbReference type="Pfam" id="PF00520"/>
    </source>
</evidence>
<dbReference type="Pfam" id="PF00520">
    <property type="entry name" value="Ion_trans"/>
    <property type="match status" value="1"/>
</dbReference>
<keyword evidence="11" id="KW-0407">Ion channel</keyword>
<dbReference type="Pfam" id="PF12796">
    <property type="entry name" value="Ank_2"/>
    <property type="match status" value="1"/>
</dbReference>
<dbReference type="GO" id="GO:0005262">
    <property type="term" value="F:calcium channel activity"/>
    <property type="evidence" value="ECO:0007669"/>
    <property type="project" value="InterPro"/>
</dbReference>
<keyword evidence="4" id="KW-0109">Calcium transport</keyword>
<evidence type="ECO:0000313" key="14">
    <source>
        <dbReference type="EMBL" id="CEM29163.1"/>
    </source>
</evidence>
<name>A0A0G4GHG1_VITBC</name>
<dbReference type="InterPro" id="IPR002110">
    <property type="entry name" value="Ankyrin_rpt"/>
</dbReference>
<keyword evidence="2" id="KW-0813">Transport</keyword>
<sequence>MVTMMLKMDPNLWRRTYEDGMTAFHMAARRYDDEGPEILEALVDAAGLEGLEMRDNLPLDTAEERWNEGVVQWVKWMLEKKPDLRQVASLRENIKKAIEESDAAALEAAFPDLSPEQIEQALRFGRWQWGEQKYEATHSAIHLAAMTCSNSEVFEMLLDNRSHLLRLKDKRNGTPLHIAAAERGSVDVVKAMLRMDPDLWRITTDGSKTYRSTGGASFDVSGQTAFHKAASRRESGGVQILEALAEVAGLEGLELRESWRATALHDAAASGNAGVVKAILKMHPDLWRVSDDSGFRAIQEALCQKEEGLQALEALVEVAGPEALEVKDSEGATALHHVATSDTVKSVKALLKMHPNLWRVQDNFGHSAFHMAASLGDEGLQMLETLVEEAGVEGLILQDQAGRTPLHTVPWEQRKEYSTGGPTSGPTSLAYRRAVAIAGIVEWIVKKNPDVLSKADREGRTPLVYAITHNPRALAAMLREAGGFVIAELLMREKFDRIFMDDMLPMILPSLQGAMAQYLRHRSKFPNLHSIRFCSYIRQLVQQRPRDSLTEQPLLSRDARIWSGRHDDAVFCLMVRELAKVGDWMERLWGVRFSPRNVSFSRVLSMLCLIIFHFLYIDTMKGDGDMELTLMGQSVWLCGCLATGAGFILLEINQALRLRISYWADTWNYIDLLSSLSIVVFLFIHFTGWSSETETYAGIAIALLFALRLLQTASLHRNIGPLILAVVKMLSDISMFLMVYLYILLVFAGVLTVLSSDANHEFFGTYGKATLTLFYAGLGEIETPLNNCIENHDTLGAVLLFIYAILSSIILLNLLIAIMASTYSVIERTQNSQYELLRIRVLNEYLSMPKLERLPPPFNLIALVVSAPLDRLITFIQQRFGVIDTVTESVRYETTFGCIAFWALLLIFNVIDGLLFVLAFTPVFIFSALARLPDVMRYDNYFIALDNTDCLLFCLFFRQARTFGKRLWNAMVFILVIPFAILAFPLCCLHVQQLVQVRQCDEWRGSREDIDYWITSADFHNATSSDVMTALKQFKGEQQTNSSAAAGMLSSQSNMLSVLQGMLKEIGERQIQMDERQIQMDERQLQMDRRIAEIETQMKRRRMRMVRMQQLLGKTVRCYEVFFDYPEHTPDSGLLTIECRLYSESRILEAGGNFRAAQVTYGLCPVPTEKEIADEVEQEREGEEIKLGGANTTNTTTETPSMVPNGTALIDVFSHSAAVGAVGQAVYGSWADGAYRDIMWHEEQPSVRRKRKRKYGLARERLKFRRR</sequence>
<keyword evidence="7" id="KW-0106">Calcium</keyword>
<evidence type="ECO:0000256" key="7">
    <source>
        <dbReference type="ARBA" id="ARBA00022837"/>
    </source>
</evidence>
<accession>A0A0G4GHG1</accession>
<dbReference type="GO" id="GO:0098703">
    <property type="term" value="P:calcium ion import across plasma membrane"/>
    <property type="evidence" value="ECO:0007669"/>
    <property type="project" value="TreeGrafter"/>
</dbReference>
<evidence type="ECO:0000256" key="10">
    <source>
        <dbReference type="ARBA" id="ARBA00023136"/>
    </source>
</evidence>
<reference evidence="14 15" key="1">
    <citation type="submission" date="2014-11" db="EMBL/GenBank/DDBJ databases">
        <authorList>
            <person name="Zhu J."/>
            <person name="Qi W."/>
            <person name="Song R."/>
        </authorList>
    </citation>
    <scope>NUCLEOTIDE SEQUENCE [LARGE SCALE GENOMIC DNA]</scope>
</reference>
<gene>
    <name evidence="14" type="ORF">Vbra_10002</name>
</gene>
<dbReference type="InterPro" id="IPR005821">
    <property type="entry name" value="Ion_trans_dom"/>
</dbReference>
<evidence type="ECO:0000256" key="3">
    <source>
        <dbReference type="ARBA" id="ARBA00022475"/>
    </source>
</evidence>
<dbReference type="PANTHER" id="PTHR10582">
    <property type="entry name" value="TRANSIENT RECEPTOR POTENTIAL ION CHANNEL PROTEIN"/>
    <property type="match status" value="1"/>
</dbReference>
<keyword evidence="9" id="KW-0406">Ion transport</keyword>
<dbReference type="InterPro" id="IPR036770">
    <property type="entry name" value="Ankyrin_rpt-contain_sf"/>
</dbReference>
<feature type="domain" description="Ion transport" evidence="13">
    <location>
        <begin position="644"/>
        <end position="830"/>
    </location>
</feature>
<feature type="transmembrane region" description="Helical" evidence="12">
    <location>
        <begin position="628"/>
        <end position="650"/>
    </location>
</feature>
<dbReference type="EMBL" id="CDMY01000666">
    <property type="protein sequence ID" value="CEM29163.1"/>
    <property type="molecule type" value="Genomic_DNA"/>
</dbReference>
<dbReference type="InParanoid" id="A0A0G4GHG1"/>